<evidence type="ECO:0000256" key="5">
    <source>
        <dbReference type="PIRSR" id="PIRSR000097-1"/>
    </source>
</evidence>
<dbReference type="InterPro" id="IPR018170">
    <property type="entry name" value="Aldo/ket_reductase_CS"/>
</dbReference>
<dbReference type="FunFam" id="3.20.20.100:FF:000002">
    <property type="entry name" value="2,5-diketo-D-gluconic acid reductase A"/>
    <property type="match status" value="1"/>
</dbReference>
<feature type="domain" description="NADP-dependent oxidoreductase" evidence="8">
    <location>
        <begin position="20"/>
        <end position="258"/>
    </location>
</feature>
<dbReference type="PIRSF" id="PIRSF000097">
    <property type="entry name" value="AKR"/>
    <property type="match status" value="1"/>
</dbReference>
<keyword evidence="10" id="KW-1185">Reference proteome</keyword>
<reference evidence="9 10" key="1">
    <citation type="submission" date="2016-03" db="EMBL/GenBank/DDBJ databases">
        <title>Acetic acid bacteria sequencing.</title>
        <authorList>
            <person name="Brandt J."/>
            <person name="Jakob F."/>
            <person name="Vogel R.F."/>
        </authorList>
    </citation>
    <scope>NUCLEOTIDE SEQUENCE [LARGE SCALE GENOMIC DNA]</scope>
    <source>
        <strain evidence="9 10">NBRC 101099</strain>
    </source>
</reference>
<feature type="site" description="Lowers pKa of active site Tyr" evidence="7">
    <location>
        <position position="74"/>
    </location>
</feature>
<evidence type="ECO:0000256" key="7">
    <source>
        <dbReference type="PIRSR" id="PIRSR000097-3"/>
    </source>
</evidence>
<comment type="catalytic activity">
    <reaction evidence="4">
        <text>hydroxyacetone + NADP(+) = methylglyoxal + NADPH + H(+)</text>
        <dbReference type="Rhea" id="RHEA:27986"/>
        <dbReference type="ChEBI" id="CHEBI:15378"/>
        <dbReference type="ChEBI" id="CHEBI:17158"/>
        <dbReference type="ChEBI" id="CHEBI:27957"/>
        <dbReference type="ChEBI" id="CHEBI:57783"/>
        <dbReference type="ChEBI" id="CHEBI:58349"/>
    </reaction>
</comment>
<dbReference type="InterPro" id="IPR036812">
    <property type="entry name" value="NAD(P)_OxRdtase_dom_sf"/>
</dbReference>
<feature type="active site" description="Proton donor" evidence="5">
    <location>
        <position position="53"/>
    </location>
</feature>
<comment type="similarity">
    <text evidence="1">Belongs to the aldo/keto reductase family.</text>
</comment>
<accession>A0A1U9KU59</accession>
<dbReference type="Gene3D" id="3.20.20.100">
    <property type="entry name" value="NADP-dependent oxidoreductase domain"/>
    <property type="match status" value="1"/>
</dbReference>
<keyword evidence="2" id="KW-0521">NADP</keyword>
<dbReference type="STRING" id="320497.A0U93_05895"/>
<evidence type="ECO:0000256" key="4">
    <source>
        <dbReference type="ARBA" id="ARBA00049445"/>
    </source>
</evidence>
<dbReference type="PROSITE" id="PS00062">
    <property type="entry name" value="ALDOKETO_REDUCTASE_2"/>
    <property type="match status" value="1"/>
</dbReference>
<dbReference type="AlphaFoldDB" id="A0A1U9KU59"/>
<evidence type="ECO:0000256" key="3">
    <source>
        <dbReference type="ARBA" id="ARBA00023002"/>
    </source>
</evidence>
<dbReference type="PRINTS" id="PR00069">
    <property type="entry name" value="ALDKETRDTASE"/>
</dbReference>
<dbReference type="InterPro" id="IPR023210">
    <property type="entry name" value="NADP_OxRdtase_dom"/>
</dbReference>
<evidence type="ECO:0000256" key="2">
    <source>
        <dbReference type="ARBA" id="ARBA00022857"/>
    </source>
</evidence>
<evidence type="ECO:0000313" key="9">
    <source>
        <dbReference type="EMBL" id="AQS89325.1"/>
    </source>
</evidence>
<name>A0A1U9KU59_9PROT</name>
<proteinExistence type="inferred from homology"/>
<dbReference type="PANTHER" id="PTHR43827">
    <property type="entry name" value="2,5-DIKETO-D-GLUCONIC ACID REDUCTASE"/>
    <property type="match status" value="1"/>
</dbReference>
<evidence type="ECO:0000313" key="10">
    <source>
        <dbReference type="Proteomes" id="UP000188604"/>
    </source>
</evidence>
<keyword evidence="3" id="KW-0560">Oxidoreductase</keyword>
<evidence type="ECO:0000259" key="8">
    <source>
        <dbReference type="Pfam" id="PF00248"/>
    </source>
</evidence>
<protein>
    <recommendedName>
        <fullName evidence="8">NADP-dependent oxidoreductase domain-containing protein</fullName>
    </recommendedName>
</protein>
<organism evidence="9 10">
    <name type="scientific">Neoasaia chiangmaiensis</name>
    <dbReference type="NCBI Taxonomy" id="320497"/>
    <lineage>
        <taxon>Bacteria</taxon>
        <taxon>Pseudomonadati</taxon>
        <taxon>Pseudomonadota</taxon>
        <taxon>Alphaproteobacteria</taxon>
        <taxon>Acetobacterales</taxon>
        <taxon>Acetobacteraceae</taxon>
        <taxon>Neoasaia</taxon>
    </lineage>
</organism>
<evidence type="ECO:0000256" key="6">
    <source>
        <dbReference type="PIRSR" id="PIRSR000097-2"/>
    </source>
</evidence>
<sequence>MSDEQQLHLTLHDGKRIPQLGLGVWQTPADETADIVRHAVKAGYQSIDTAMIYRNEEGVGAGLEGHPDIYVTTKLWNDDQGYDATKRAFEASLRKLKRDVLDLYLMHWPQPKRGLYVESWKAMIDLQREGRIRSIGVSNFTADHLTRIIDETGVVPVVNQVELHPRFQQRELCAFHEKHDIRTESWSPLGQGQVLNDPIITSIAGKHGKTAAQVVIRWHLDSGLIVIPKSATPKRIDENIDVFDFRLDDEDMGKIAAMDTSGGRIGPDPATF</sequence>
<feature type="binding site" evidence="6">
    <location>
        <position position="107"/>
    </location>
    <ligand>
        <name>substrate</name>
    </ligand>
</feature>
<dbReference type="Pfam" id="PF00248">
    <property type="entry name" value="Aldo_ket_red"/>
    <property type="match status" value="1"/>
</dbReference>
<gene>
    <name evidence="9" type="ORF">A0U93_05895</name>
</gene>
<dbReference type="SUPFAM" id="SSF51430">
    <property type="entry name" value="NAD(P)-linked oxidoreductase"/>
    <property type="match status" value="1"/>
</dbReference>
<dbReference type="Proteomes" id="UP000188604">
    <property type="component" value="Chromosome"/>
</dbReference>
<dbReference type="GO" id="GO:0016616">
    <property type="term" value="F:oxidoreductase activity, acting on the CH-OH group of donors, NAD or NADP as acceptor"/>
    <property type="evidence" value="ECO:0007669"/>
    <property type="project" value="UniProtKB-ARBA"/>
</dbReference>
<evidence type="ECO:0000256" key="1">
    <source>
        <dbReference type="ARBA" id="ARBA00007905"/>
    </source>
</evidence>
<dbReference type="PROSITE" id="PS00063">
    <property type="entry name" value="ALDOKETO_REDUCTASE_3"/>
    <property type="match status" value="1"/>
</dbReference>
<dbReference type="EMBL" id="CP014691">
    <property type="protein sequence ID" value="AQS89325.1"/>
    <property type="molecule type" value="Genomic_DNA"/>
</dbReference>
<dbReference type="KEGG" id="nch:A0U93_05895"/>
<dbReference type="InterPro" id="IPR020471">
    <property type="entry name" value="AKR"/>
</dbReference>
<dbReference type="PANTHER" id="PTHR43827:SF3">
    <property type="entry name" value="NADP-DEPENDENT OXIDOREDUCTASE DOMAIN-CONTAINING PROTEIN"/>
    <property type="match status" value="1"/>
</dbReference>